<feature type="transmembrane region" description="Helical" evidence="1">
    <location>
        <begin position="344"/>
        <end position="362"/>
    </location>
</feature>
<accession>A0A1K2HDK9</accession>
<keyword evidence="1" id="KW-0472">Membrane</keyword>
<feature type="transmembrane region" description="Helical" evidence="1">
    <location>
        <begin position="249"/>
        <end position="267"/>
    </location>
</feature>
<evidence type="ECO:0000313" key="4">
    <source>
        <dbReference type="Proteomes" id="UP000185655"/>
    </source>
</evidence>
<sequence length="372" mass="43225">MFTDDWQPKHNDNLIFRENNSRFTVRNTVTKQTFTIGKIEYQIIQALDGSKKIAELYQQFKQFFTANQFERYLLLLSSKGLLEEGKQTKKKVDILKLLLPLTKDFHFLKKGRLSQLLSHIILSGVFVLGIVLIVLKAHLGTIVTTTMTANYFRWDTILLYLMEVFVIGILHESCHAILMINSGGNVFEMGIGLNHFNPVFYVDITGIKQIKDKSKRLQIWFAGISSQMIFLGIGLLLEYQFGIDTYAILLWNTINVGMILLNLTFLIKLDGYYILCELLDEPDLREKSLSYVIELFQDEKQNFDLIKLTIGMIYMIYLPIFIINMINFILTRQFPNFVNIYNQIINYFIPSSIIILIMIVIVQRRKNANLLS</sequence>
<reference evidence="3 4" key="2">
    <citation type="submission" date="2016-11" db="EMBL/GenBank/DDBJ databases">
        <authorList>
            <person name="Jaros S."/>
            <person name="Januszkiewicz K."/>
            <person name="Wedrychowicz H."/>
        </authorList>
    </citation>
    <scope>NUCLEOTIDE SEQUENCE [LARGE SCALE GENOMIC DNA]</scope>
    <source>
        <strain evidence="3 4">DSM 22330</strain>
    </source>
</reference>
<gene>
    <name evidence="2" type="ORF">RR45_GL001727</name>
    <name evidence="3" type="ORF">SAMN02746068_01236</name>
</gene>
<dbReference type="OrthoDB" id="9800627at2"/>
<evidence type="ECO:0000313" key="5">
    <source>
        <dbReference type="Proteomes" id="UP000218979"/>
    </source>
</evidence>
<keyword evidence="1" id="KW-0812">Transmembrane</keyword>
<evidence type="ECO:0000313" key="3">
    <source>
        <dbReference type="EMBL" id="SFZ74394.1"/>
    </source>
</evidence>
<dbReference type="Proteomes" id="UP000218979">
    <property type="component" value="Unassembled WGS sequence"/>
</dbReference>
<reference evidence="2 5" key="1">
    <citation type="submission" date="2014-12" db="EMBL/GenBank/DDBJ databases">
        <title>Draft genome sequences of 10 type strains of Lactococcus.</title>
        <authorList>
            <person name="Sun Z."/>
            <person name="Zhong Z."/>
            <person name="Liu W."/>
            <person name="Zhang W."/>
            <person name="Zhang H."/>
        </authorList>
    </citation>
    <scope>NUCLEOTIDE SEQUENCE [LARGE SCALE GENOMIC DNA]</scope>
    <source>
        <strain evidence="2 5">DSM 22330</strain>
    </source>
</reference>
<keyword evidence="5" id="KW-1185">Reference proteome</keyword>
<feature type="transmembrane region" description="Helical" evidence="1">
    <location>
        <begin position="116"/>
        <end position="139"/>
    </location>
</feature>
<dbReference type="Proteomes" id="UP000185655">
    <property type="component" value="Unassembled WGS sequence"/>
</dbReference>
<dbReference type="EMBL" id="JXJT01000005">
    <property type="protein sequence ID" value="PCS04136.1"/>
    <property type="molecule type" value="Genomic_DNA"/>
</dbReference>
<dbReference type="RefSeq" id="WP_031365891.1">
    <property type="nucleotide sequence ID" value="NZ_FPKS01000005.1"/>
</dbReference>
<protein>
    <recommendedName>
        <fullName evidence="6">Peptide zinc metalloprotease protein</fullName>
    </recommendedName>
</protein>
<feature type="transmembrane region" description="Helical" evidence="1">
    <location>
        <begin position="217"/>
        <end position="237"/>
    </location>
</feature>
<organism evidence="3 4">
    <name type="scientific">Pseudolactococcus chungangensis CAU 28 = DSM 22330</name>
    <dbReference type="NCBI Taxonomy" id="1122154"/>
    <lineage>
        <taxon>Bacteria</taxon>
        <taxon>Bacillati</taxon>
        <taxon>Bacillota</taxon>
        <taxon>Bacilli</taxon>
        <taxon>Lactobacillales</taxon>
        <taxon>Streptococcaceae</taxon>
        <taxon>Pseudolactococcus</taxon>
    </lineage>
</organism>
<dbReference type="AlphaFoldDB" id="A0A1K2HDK9"/>
<dbReference type="EMBL" id="FPKS01000005">
    <property type="protein sequence ID" value="SFZ74394.1"/>
    <property type="molecule type" value="Genomic_DNA"/>
</dbReference>
<evidence type="ECO:0000256" key="1">
    <source>
        <dbReference type="SAM" id="Phobius"/>
    </source>
</evidence>
<feature type="transmembrane region" description="Helical" evidence="1">
    <location>
        <begin position="305"/>
        <end position="329"/>
    </location>
</feature>
<evidence type="ECO:0008006" key="6">
    <source>
        <dbReference type="Google" id="ProtNLM"/>
    </source>
</evidence>
<feature type="transmembrane region" description="Helical" evidence="1">
    <location>
        <begin position="151"/>
        <end position="170"/>
    </location>
</feature>
<name>A0A1K2HDK9_9LACT</name>
<proteinExistence type="predicted"/>
<evidence type="ECO:0000313" key="2">
    <source>
        <dbReference type="EMBL" id="PCS04136.1"/>
    </source>
</evidence>
<keyword evidence="1" id="KW-1133">Transmembrane helix</keyword>
<dbReference type="STRING" id="1122154.SAMN02746068_01236"/>